<reference evidence="6" key="1">
    <citation type="journal article" date="2016" name="Nat. Commun.">
        <title>The Gonium pectorale genome demonstrates co-option of cell cycle regulation during the evolution of multicellularity.</title>
        <authorList>
            <person name="Hanschen E.R."/>
            <person name="Marriage T.N."/>
            <person name="Ferris P.J."/>
            <person name="Hamaji T."/>
            <person name="Toyoda A."/>
            <person name="Fujiyama A."/>
            <person name="Neme R."/>
            <person name="Noguchi H."/>
            <person name="Minakuchi Y."/>
            <person name="Suzuki M."/>
            <person name="Kawai-Toyooka H."/>
            <person name="Smith D.R."/>
            <person name="Sparks H."/>
            <person name="Anderson J."/>
            <person name="Bakaric R."/>
            <person name="Luria V."/>
            <person name="Karger A."/>
            <person name="Kirschner M.W."/>
            <person name="Durand P.M."/>
            <person name="Michod R.E."/>
            <person name="Nozaki H."/>
            <person name="Olson B.J."/>
        </authorList>
    </citation>
    <scope>NUCLEOTIDE SEQUENCE [LARGE SCALE GENOMIC DNA]</scope>
    <source>
        <strain evidence="6">NIES-2863</strain>
    </source>
</reference>
<name>A0A150G1P2_GONPE</name>
<keyword evidence="2" id="KW-1133">Transmembrane helix</keyword>
<keyword evidence="2" id="KW-0812">Transmembrane</keyword>
<proteinExistence type="predicted"/>
<comment type="caution">
    <text evidence="5">The sequence shown here is derived from an EMBL/GenBank/DDBJ whole genome shotgun (WGS) entry which is preliminary data.</text>
</comment>
<protein>
    <recommendedName>
        <fullName evidence="4">Protein kinase domain-containing protein</fullName>
    </recommendedName>
</protein>
<evidence type="ECO:0000256" key="2">
    <source>
        <dbReference type="SAM" id="Phobius"/>
    </source>
</evidence>
<keyword evidence="6" id="KW-1185">Reference proteome</keyword>
<evidence type="ECO:0000259" key="4">
    <source>
        <dbReference type="PROSITE" id="PS50011"/>
    </source>
</evidence>
<dbReference type="InterPro" id="IPR000719">
    <property type="entry name" value="Prot_kinase_dom"/>
</dbReference>
<dbReference type="InterPro" id="IPR051681">
    <property type="entry name" value="Ser/Thr_Kinases-Pseudokinases"/>
</dbReference>
<feature type="domain" description="Protein kinase" evidence="4">
    <location>
        <begin position="475"/>
        <end position="767"/>
    </location>
</feature>
<dbReference type="InterPro" id="IPR011009">
    <property type="entry name" value="Kinase-like_dom_sf"/>
</dbReference>
<dbReference type="AlphaFoldDB" id="A0A150G1P2"/>
<feature type="compositionally biased region" description="Gly residues" evidence="1">
    <location>
        <begin position="359"/>
        <end position="391"/>
    </location>
</feature>
<dbReference type="InterPro" id="IPR008271">
    <property type="entry name" value="Ser/Thr_kinase_AS"/>
</dbReference>
<organism evidence="5 6">
    <name type="scientific">Gonium pectorale</name>
    <name type="common">Green alga</name>
    <dbReference type="NCBI Taxonomy" id="33097"/>
    <lineage>
        <taxon>Eukaryota</taxon>
        <taxon>Viridiplantae</taxon>
        <taxon>Chlorophyta</taxon>
        <taxon>core chlorophytes</taxon>
        <taxon>Chlorophyceae</taxon>
        <taxon>CS clade</taxon>
        <taxon>Chlamydomonadales</taxon>
        <taxon>Volvocaceae</taxon>
        <taxon>Gonium</taxon>
    </lineage>
</organism>
<dbReference type="Gene3D" id="1.10.510.10">
    <property type="entry name" value="Transferase(Phosphotransferase) domain 1"/>
    <property type="match status" value="1"/>
</dbReference>
<feature type="compositionally biased region" description="Low complexity" evidence="1">
    <location>
        <begin position="778"/>
        <end position="831"/>
    </location>
</feature>
<evidence type="ECO:0000313" key="5">
    <source>
        <dbReference type="EMBL" id="KXZ43210.1"/>
    </source>
</evidence>
<dbReference type="PANTHER" id="PTHR44329:SF214">
    <property type="entry name" value="PROTEIN KINASE DOMAIN-CONTAINING PROTEIN"/>
    <property type="match status" value="1"/>
</dbReference>
<dbReference type="STRING" id="33097.A0A150G1P2"/>
<evidence type="ECO:0000256" key="3">
    <source>
        <dbReference type="SAM" id="SignalP"/>
    </source>
</evidence>
<feature type="region of interest" description="Disordered" evidence="1">
    <location>
        <begin position="353"/>
        <end position="434"/>
    </location>
</feature>
<dbReference type="SUPFAM" id="SSF56112">
    <property type="entry name" value="Protein kinase-like (PK-like)"/>
    <property type="match status" value="1"/>
</dbReference>
<dbReference type="Proteomes" id="UP000075714">
    <property type="component" value="Unassembled WGS sequence"/>
</dbReference>
<dbReference type="InterPro" id="IPR001245">
    <property type="entry name" value="Ser-Thr/Tyr_kinase_cat_dom"/>
</dbReference>
<feature type="region of interest" description="Disordered" evidence="1">
    <location>
        <begin position="778"/>
        <end position="850"/>
    </location>
</feature>
<keyword evidence="3" id="KW-0732">Signal</keyword>
<keyword evidence="2" id="KW-0472">Membrane</keyword>
<evidence type="ECO:0000256" key="1">
    <source>
        <dbReference type="SAM" id="MobiDB-lite"/>
    </source>
</evidence>
<feature type="compositionally biased region" description="Polar residues" evidence="1">
    <location>
        <begin position="406"/>
        <end position="417"/>
    </location>
</feature>
<dbReference type="PROSITE" id="PS50011">
    <property type="entry name" value="PROTEIN_KINASE_DOM"/>
    <property type="match status" value="1"/>
</dbReference>
<dbReference type="Pfam" id="PF07714">
    <property type="entry name" value="PK_Tyr_Ser-Thr"/>
    <property type="match status" value="1"/>
</dbReference>
<dbReference type="PANTHER" id="PTHR44329">
    <property type="entry name" value="SERINE/THREONINE-PROTEIN KINASE TNNI3K-RELATED"/>
    <property type="match status" value="1"/>
</dbReference>
<dbReference type="SMART" id="SM00220">
    <property type="entry name" value="S_TKc"/>
    <property type="match status" value="1"/>
</dbReference>
<feature type="chain" id="PRO_5007561858" description="Protein kinase domain-containing protein" evidence="3">
    <location>
        <begin position="22"/>
        <end position="850"/>
    </location>
</feature>
<feature type="signal peptide" evidence="3">
    <location>
        <begin position="1"/>
        <end position="21"/>
    </location>
</feature>
<accession>A0A150G1P2</accession>
<feature type="region of interest" description="Disordered" evidence="1">
    <location>
        <begin position="566"/>
        <end position="594"/>
    </location>
</feature>
<dbReference type="GO" id="GO:0005524">
    <property type="term" value="F:ATP binding"/>
    <property type="evidence" value="ECO:0007669"/>
    <property type="project" value="InterPro"/>
</dbReference>
<sequence length="850" mass="88004">MKYPTVFILGALALAHHVAFAQRVVFVRTGSDFVEALAAQDVTVLRLAPLIFIEDVDFAGVRPLVLQRNVTIEPDLSVPSSVLCTNLKTGAVRMAKGVFMTFRRLTMAQTRRVLGTLSPGFDVILPSLANDTGSAVQMINCLLVHSVCLPRELQVQSIVNSSRPAAFGPGPNRVGPLLPLPANCSNSSTAPLLQRCWPRYGLYEDLVLLAMDANERGQLFPTNYAMRVLDSRFICRSVMAQECVQTLGTVGCFLFMTSSKLDQGQDDTCASLLEADSAAAAPGRARNGGLAGTARVLAIALPCALGGAGLLLVGWLLWVRRRRQGGTAPPSMAPGGSSSIDAGVRLVMSGPYGHADAEGGSGRGRCGPGSGFSGGGGGGGKGSRGGGSSEGGKGRADRADMGPESLTGQHSSPSTELPSELVSPDTVRAAGQSDDQKHVALATASILLDTPVLVTPTTPHRADVRLDLQCDTEVQLLPAVRGQGSFGRVVEGLYAGQRVAVKLVPDVSQIGGSPESALATFTQEVEVLGRCDHPNVVRLLAACVRPPRLCLVMELMDTSLDRLLHGGPRAGGGPGGAVNGNGGDRGYGPGPGTGPGELLPLDKVIYIGIEVARALEYLHPTIVHRDLKPGNVLLQDASGPRPTVKLSDFGLSRLRSTVLVTRHPEAGTPAYMAPELYDINNHTVTDKSDIFSLGVLLWEMLSGLVPWAGCDALVVAYAITINKDRLSLSAIPPGRAPPKLLGLIKRLWDHDPLRRPAAAEVVKQLLLIQQQLARPVWPAAGAGPPSEGAGPSAAPTSAGAGAAAGPQQGRPGGPQLLTDSGSGAPTSAAGSAGSGAPAGTGSVVQEPAGA</sequence>
<dbReference type="EMBL" id="LSYV01000098">
    <property type="protein sequence ID" value="KXZ43210.1"/>
    <property type="molecule type" value="Genomic_DNA"/>
</dbReference>
<feature type="transmembrane region" description="Helical" evidence="2">
    <location>
        <begin position="296"/>
        <end position="318"/>
    </location>
</feature>
<evidence type="ECO:0000313" key="6">
    <source>
        <dbReference type="Proteomes" id="UP000075714"/>
    </source>
</evidence>
<dbReference type="GO" id="GO:0004674">
    <property type="term" value="F:protein serine/threonine kinase activity"/>
    <property type="evidence" value="ECO:0007669"/>
    <property type="project" value="TreeGrafter"/>
</dbReference>
<feature type="compositionally biased region" description="Gly residues" evidence="1">
    <location>
        <begin position="568"/>
        <end position="594"/>
    </location>
</feature>
<dbReference type="OrthoDB" id="339325at2759"/>
<feature type="compositionally biased region" description="Basic and acidic residues" evidence="1">
    <location>
        <begin position="392"/>
        <end position="401"/>
    </location>
</feature>
<dbReference type="Gene3D" id="3.30.200.20">
    <property type="entry name" value="Phosphorylase Kinase, domain 1"/>
    <property type="match status" value="1"/>
</dbReference>
<gene>
    <name evidence="5" type="ORF">GPECTOR_97g748</name>
</gene>
<dbReference type="PROSITE" id="PS00108">
    <property type="entry name" value="PROTEIN_KINASE_ST"/>
    <property type="match status" value="1"/>
</dbReference>